<dbReference type="Pfam" id="PF12796">
    <property type="entry name" value="Ank_2"/>
    <property type="match status" value="1"/>
</dbReference>
<dbReference type="Gene3D" id="1.25.10.10">
    <property type="entry name" value="Leucine-rich Repeat Variant"/>
    <property type="match status" value="4"/>
</dbReference>
<keyword evidence="4" id="KW-1185">Reference proteome</keyword>
<feature type="repeat" description="ARM" evidence="2">
    <location>
        <begin position="872"/>
        <end position="914"/>
    </location>
</feature>
<gene>
    <name evidence="5" type="primary">ANKAR</name>
</gene>
<proteinExistence type="predicted"/>
<dbReference type="SUPFAM" id="SSF48371">
    <property type="entry name" value="ARM repeat"/>
    <property type="match status" value="3"/>
</dbReference>
<dbReference type="RefSeq" id="XP_032818571.1">
    <property type="nucleotide sequence ID" value="XM_032962680.1"/>
</dbReference>
<feature type="compositionally biased region" description="Basic and acidic residues" evidence="3">
    <location>
        <begin position="1494"/>
        <end position="1504"/>
    </location>
</feature>
<evidence type="ECO:0000256" key="3">
    <source>
        <dbReference type="SAM" id="MobiDB-lite"/>
    </source>
</evidence>
<feature type="region of interest" description="Disordered" evidence="3">
    <location>
        <begin position="87"/>
        <end position="110"/>
    </location>
</feature>
<evidence type="ECO:0000313" key="4">
    <source>
        <dbReference type="Proteomes" id="UP001318040"/>
    </source>
</evidence>
<feature type="compositionally biased region" description="Low complexity" evidence="3">
    <location>
        <begin position="1525"/>
        <end position="1539"/>
    </location>
</feature>
<reference evidence="5" key="1">
    <citation type="submission" date="2025-08" db="UniProtKB">
        <authorList>
            <consortium name="RefSeq"/>
        </authorList>
    </citation>
    <scope>IDENTIFICATION</scope>
    <source>
        <tissue evidence="5">Sperm</tissue>
    </source>
</reference>
<dbReference type="PROSITE" id="PS50176">
    <property type="entry name" value="ARM_REPEAT"/>
    <property type="match status" value="3"/>
</dbReference>
<dbReference type="InterPro" id="IPR002110">
    <property type="entry name" value="Ankyrin_rpt"/>
</dbReference>
<feature type="repeat" description="ARM" evidence="2">
    <location>
        <begin position="1165"/>
        <end position="1194"/>
    </location>
</feature>
<feature type="repeat" description="ANK" evidence="1">
    <location>
        <begin position="652"/>
        <end position="684"/>
    </location>
</feature>
<dbReference type="SUPFAM" id="SSF48403">
    <property type="entry name" value="Ankyrin repeat"/>
    <property type="match status" value="1"/>
</dbReference>
<feature type="region of interest" description="Disordered" evidence="3">
    <location>
        <begin position="1480"/>
        <end position="1554"/>
    </location>
</feature>
<name>A0AAJ7X264_PETMA</name>
<dbReference type="InterPro" id="IPR000225">
    <property type="entry name" value="Armadillo"/>
</dbReference>
<evidence type="ECO:0000313" key="5">
    <source>
        <dbReference type="RefSeq" id="XP_032818571.1"/>
    </source>
</evidence>
<dbReference type="Gene3D" id="1.25.40.20">
    <property type="entry name" value="Ankyrin repeat-containing domain"/>
    <property type="match status" value="2"/>
</dbReference>
<dbReference type="Pfam" id="PF00514">
    <property type="entry name" value="Arm"/>
    <property type="match status" value="1"/>
</dbReference>
<dbReference type="CTD" id="150709"/>
<dbReference type="InterPro" id="IPR016024">
    <property type="entry name" value="ARM-type_fold"/>
</dbReference>
<dbReference type="PANTHER" id="PTHR46464:SF1">
    <property type="entry name" value="ANKYRIN AND ARMADILLO REPEAT-CONTAINING PROTEIN"/>
    <property type="match status" value="1"/>
</dbReference>
<dbReference type="PROSITE" id="PS50088">
    <property type="entry name" value="ANK_REPEAT"/>
    <property type="match status" value="2"/>
</dbReference>
<dbReference type="InterPro" id="IPR011989">
    <property type="entry name" value="ARM-like"/>
</dbReference>
<evidence type="ECO:0000256" key="2">
    <source>
        <dbReference type="PROSITE-ProRule" id="PRU00259"/>
    </source>
</evidence>
<feature type="repeat" description="ARM" evidence="2">
    <location>
        <begin position="997"/>
        <end position="1039"/>
    </location>
</feature>
<feature type="repeat" description="ANK" evidence="1">
    <location>
        <begin position="762"/>
        <end position="794"/>
    </location>
</feature>
<dbReference type="InterPro" id="IPR036770">
    <property type="entry name" value="Ankyrin_rpt-contain_sf"/>
</dbReference>
<dbReference type="Pfam" id="PF13637">
    <property type="entry name" value="Ank_4"/>
    <property type="match status" value="1"/>
</dbReference>
<dbReference type="PANTHER" id="PTHR46464">
    <property type="entry name" value="ANK_REP_REGION DOMAIN-CONTAINING PROTEIN"/>
    <property type="match status" value="1"/>
</dbReference>
<dbReference type="Proteomes" id="UP001318040">
    <property type="component" value="Chromosome 2"/>
</dbReference>
<keyword evidence="1" id="KW-0040">ANK repeat</keyword>
<protein>
    <submittedName>
        <fullName evidence="5">Ankyrin and armadillo repeat-containing protein isoform X1</fullName>
    </submittedName>
</protein>
<dbReference type="InterPro" id="IPR043379">
    <property type="entry name" value="ANKAR"/>
</dbReference>
<accession>A0AAJ7X264</accession>
<evidence type="ECO:0000256" key="1">
    <source>
        <dbReference type="PROSITE-ProRule" id="PRU00023"/>
    </source>
</evidence>
<sequence length="1554" mass="168693">MSRIRFVNPLLDEVLGPERFWLTILQHAGQCGLLRWWMVGQAESQDWLGCPSPQTDCWSAHGVALSVPPATSQFVLRACETDSVSMEVEAPAPRRRPSSRVTRGGGNRPLTLAATASASRTANKEDEKTAYLAKVAAQQDATSFVERLSRGEQQELLAGVACGWLPAGDDTRPNREAPAGIVSQMTGIGASTEILQLLWPLRKDGPPPLDAREVHQMVRELTLGLYGLNQAPGVSMEPAIDRSTVCQLPPAYVHTRVGQVLAEVDYTLKALWHGAHMGREKRVRFGEYWRAGLELDSMRRTQEDKDILQDFTSAGMIDVAKDPDWAGIYEDDGVADPSYEVNSADERLLFTEHSEGAWLGLVVAVASVAQHHGLFVCEPRWDVDGGLRPSDEQAEPPPRIRRRLQRRLATHRRLMRAHLPRKAETRTLLDQLGLVACLTPILLALKRRMKVPNLGRLLPPLTEEKLKTESEFPPLVLGPDFACRHFLYEEQSYFHLHGSVQLDLSTPPLGNIDPDIAGRYAEIQHSGSSHLLQMLDPDAPYRESHPFPTIVVGDETYQVISVPLEPFSPHMGRPWWCGALRQLVDSLRLRRLPLSDVIIHEQFKQRFGYRRAIRYKSVPVGLRAATQGGLVAAFLSLSRREVASRLGTLDERGLALVHHAAMHNRPPMLSLLANAGADLQAPSRSEGPDPRLNGPAPIHLAAQHGSLEALGCLLALRVDPALAEGHGWTAAHFAAAHDHEPVIRALHHHDPALLTARATTPPRSTPVLVAAAHGSLDTLRCLLALGAEATGADDCGKTAAHVAVAGLHTDVLQHLARLQLPELPVWALLVGMLGDENIEKVEMTARCLEVLCVSRDRYEHRTDNWRHLLEAGGMPELVRLLDSESETVTCLAASVICNVSDHGEACDAAVAAGAIPVLVRLLGSTARGELQSRCAVVLGDAAALGHRDAIAREKGIAALVRLTQRCSLEGVLVNVVDTVRVMCDGDPSCQVAVVREGGIGPLVEFLGLDSDSLQAAAALALATVTRAHEGNQAAAAAGGALAALARLVCSRRTEEQVRAAVALQALCDGNPGIQRDFLALSVTQPLLRLLKVFQLEVREHGALALWALAGGTQHQQAAVVLQVGLRLIIDMLLASSDKLQFVGCHAMAAMAREGRAHQEQICREDGVAPLVRLLRTPRTTERTLLATVSALGALCVGVAHVNTRLSQNKVEEEQAIPELLRLLSTHANPNIKVEAACTLAYVLLKNHEVQEKMMEKDGFNYDVILELLEHPDRAVRLRAGYALAVFAYNNREQQATLAQAGRIAVSDLLPFLESENEHEQAQAAFQMVVLSGVFRDGEQVPLTAQGLSVLVGLLSSSNLDSIVLASELLASLAHTRAGLPIAMVTLGAMEMLTEHLFSSADTVREAAAVALGYLSFNREAHRMLLVSCRCRPGLYRQLMSSLGPDARISPDFMADFERQQLIGLPALSLEIYGGPKVIPNNHKGRAKTAVGPRYKADGSPERRTPRAISAPAKLALQPSRGTSLRAKSAAPRAHPASAALGGRNMRPLSRLSQI</sequence>
<dbReference type="SMART" id="SM00185">
    <property type="entry name" value="ARM"/>
    <property type="match status" value="9"/>
</dbReference>
<dbReference type="KEGG" id="pmrn:116947192"/>
<dbReference type="SMART" id="SM00248">
    <property type="entry name" value="ANK"/>
    <property type="match status" value="5"/>
</dbReference>
<organism evidence="4 5">
    <name type="scientific">Petromyzon marinus</name>
    <name type="common">Sea lamprey</name>
    <dbReference type="NCBI Taxonomy" id="7757"/>
    <lineage>
        <taxon>Eukaryota</taxon>
        <taxon>Metazoa</taxon>
        <taxon>Chordata</taxon>
        <taxon>Craniata</taxon>
        <taxon>Vertebrata</taxon>
        <taxon>Cyclostomata</taxon>
        <taxon>Hyperoartia</taxon>
        <taxon>Petromyzontiformes</taxon>
        <taxon>Petromyzontidae</taxon>
        <taxon>Petromyzon</taxon>
    </lineage>
</organism>